<dbReference type="Gene3D" id="3.40.50.10050">
    <property type="entry name" value="Translation initiation factor IF- 2, domain 3"/>
    <property type="match status" value="1"/>
</dbReference>
<comment type="similarity">
    <text evidence="1 8">Belongs to the TRAFAC class translation factor GTPase superfamily. Classic translation factor GTPase family. IF-2 subfamily.</text>
</comment>
<dbReference type="FunFam" id="3.40.50.300:FF:000019">
    <property type="entry name" value="Translation initiation factor IF-2"/>
    <property type="match status" value="1"/>
</dbReference>
<dbReference type="InterPro" id="IPR005225">
    <property type="entry name" value="Small_GTP-bd"/>
</dbReference>
<dbReference type="AlphaFoldDB" id="A0A7C4TPU7"/>
<dbReference type="Gene3D" id="3.40.50.300">
    <property type="entry name" value="P-loop containing nucleotide triphosphate hydrolases"/>
    <property type="match status" value="1"/>
</dbReference>
<evidence type="ECO:0000256" key="7">
    <source>
        <dbReference type="NCBIfam" id="TIGR00487"/>
    </source>
</evidence>
<dbReference type="SUPFAM" id="SSF52540">
    <property type="entry name" value="P-loop containing nucleoside triphosphate hydrolases"/>
    <property type="match status" value="1"/>
</dbReference>
<evidence type="ECO:0000313" key="10">
    <source>
        <dbReference type="EMBL" id="HGW29665.1"/>
    </source>
</evidence>
<dbReference type="NCBIfam" id="TIGR00231">
    <property type="entry name" value="small_GTP"/>
    <property type="match status" value="1"/>
</dbReference>
<dbReference type="FunFam" id="3.40.50.10050:FF:000001">
    <property type="entry name" value="Translation initiation factor IF-2"/>
    <property type="match status" value="1"/>
</dbReference>
<evidence type="ECO:0000256" key="1">
    <source>
        <dbReference type="ARBA" id="ARBA00007733"/>
    </source>
</evidence>
<gene>
    <name evidence="10" type="primary">infB</name>
    <name evidence="10" type="ORF">ENR63_01950</name>
</gene>
<comment type="caution">
    <text evidence="10">The sequence shown here is derived from an EMBL/GenBank/DDBJ whole genome shotgun (WGS) entry which is preliminary data.</text>
</comment>
<dbReference type="PANTHER" id="PTHR43381">
    <property type="entry name" value="TRANSLATION INITIATION FACTOR IF-2-RELATED"/>
    <property type="match status" value="1"/>
</dbReference>
<dbReference type="InterPro" id="IPR015760">
    <property type="entry name" value="TIF_IF2"/>
</dbReference>
<dbReference type="InterPro" id="IPR053905">
    <property type="entry name" value="EF-G-like_DII"/>
</dbReference>
<dbReference type="Pfam" id="PF11987">
    <property type="entry name" value="IF-2"/>
    <property type="match status" value="1"/>
</dbReference>
<evidence type="ECO:0000256" key="5">
    <source>
        <dbReference type="ARBA" id="ARBA00022917"/>
    </source>
</evidence>
<reference evidence="10" key="1">
    <citation type="journal article" date="2020" name="mSystems">
        <title>Genome- and Community-Level Interaction Insights into Carbon Utilization and Element Cycling Functions of Hydrothermarchaeota in Hydrothermal Sediment.</title>
        <authorList>
            <person name="Zhou Z."/>
            <person name="Liu Y."/>
            <person name="Xu W."/>
            <person name="Pan J."/>
            <person name="Luo Z.H."/>
            <person name="Li M."/>
        </authorList>
    </citation>
    <scope>NUCLEOTIDE SEQUENCE [LARGE SCALE GENOMIC DNA]</scope>
    <source>
        <strain evidence="10">SpSt-417</strain>
    </source>
</reference>
<dbReference type="Gene3D" id="2.40.30.10">
    <property type="entry name" value="Translation factors"/>
    <property type="match status" value="2"/>
</dbReference>
<dbReference type="Pfam" id="PF00009">
    <property type="entry name" value="GTP_EFTU"/>
    <property type="match status" value="1"/>
</dbReference>
<dbReference type="InterPro" id="IPR009000">
    <property type="entry name" value="Transl_B-barrel_sf"/>
</dbReference>
<dbReference type="InterPro" id="IPR000178">
    <property type="entry name" value="TF_IF2_bacterial-like"/>
</dbReference>
<evidence type="ECO:0000256" key="4">
    <source>
        <dbReference type="ARBA" id="ARBA00022741"/>
    </source>
</evidence>
<evidence type="ECO:0000259" key="9">
    <source>
        <dbReference type="PROSITE" id="PS51722"/>
    </source>
</evidence>
<dbReference type="Pfam" id="PF22042">
    <property type="entry name" value="EF-G_D2"/>
    <property type="match status" value="1"/>
</dbReference>
<keyword evidence="3 8" id="KW-0396">Initiation factor</keyword>
<evidence type="ECO:0000256" key="2">
    <source>
        <dbReference type="ARBA" id="ARBA00020675"/>
    </source>
</evidence>
<accession>A0A7C4TPU7</accession>
<dbReference type="SUPFAM" id="SSF52156">
    <property type="entry name" value="Initiation factor IF2/eIF5b, domain 3"/>
    <property type="match status" value="1"/>
</dbReference>
<evidence type="ECO:0000256" key="3">
    <source>
        <dbReference type="ARBA" id="ARBA00022540"/>
    </source>
</evidence>
<dbReference type="PROSITE" id="PS01176">
    <property type="entry name" value="IF2"/>
    <property type="match status" value="1"/>
</dbReference>
<sequence length="497" mass="53157">MPSKNVDITTKKNSRAPIVTIMGHVDHGKTSLLDAIRKTDVQAHEYGGITQHIGAYQIEHNGFPITFIDTPGHAAFTQMRARGGKAADIVVLVVAADDGVQPQTKEAISHARAAGTPIIVAINKVDRQGADASKVKQALAQENVLVEDWSGDVISVETSATKGLGLDKLLDSILALAEILDIKGSPDSELEAMIIESKKDSKRGVVVSVIVRNGTLKVGDEISASGFNAKVKSIMNDKGEMVKQAVPSMPVEILGFSQVPHVGDLVVEKGSELAMLSVDESRVEIVGQNTKRTVGIIIRADTQGTLEAVKASLAKLVTENVNADYSLKFLLESTGSPTDSDVLLASSAKGIIVGFNVKIPASVEDLAAEKKVPVKSYKTIYDLIDEVKEVLEGAAFDEEAKIKGRAKVIKIFKLPSGDIIAGCMVLAGAVKDTSRVSIFNKDPADVTKEDIPLYTGNIRKLKKQKDEVSVVGKDNECGILLKPQYDDIAVGMYLEVR</sequence>
<dbReference type="GO" id="GO:0003743">
    <property type="term" value="F:translation initiation factor activity"/>
    <property type="evidence" value="ECO:0007669"/>
    <property type="project" value="UniProtKB-UniRule"/>
</dbReference>
<dbReference type="InterPro" id="IPR036925">
    <property type="entry name" value="TIF_IF2_dom3_sf"/>
</dbReference>
<dbReference type="GO" id="GO:0003924">
    <property type="term" value="F:GTPase activity"/>
    <property type="evidence" value="ECO:0007669"/>
    <property type="project" value="InterPro"/>
</dbReference>
<dbReference type="InterPro" id="IPR000795">
    <property type="entry name" value="T_Tr_GTP-bd_dom"/>
</dbReference>
<dbReference type="InterPro" id="IPR023115">
    <property type="entry name" value="TIF_IF2_dom3"/>
</dbReference>
<dbReference type="SUPFAM" id="SSF50447">
    <property type="entry name" value="Translation proteins"/>
    <property type="match status" value="2"/>
</dbReference>
<dbReference type="NCBIfam" id="TIGR00487">
    <property type="entry name" value="IF-2"/>
    <property type="match status" value="1"/>
</dbReference>
<proteinExistence type="inferred from homology"/>
<dbReference type="CDD" id="cd01887">
    <property type="entry name" value="IF2_eIF5B"/>
    <property type="match status" value="1"/>
</dbReference>
<name>A0A7C4TPU7_UNCKA</name>
<keyword evidence="5 8" id="KW-0648">Protein biosynthesis</keyword>
<dbReference type="InterPro" id="IPR027417">
    <property type="entry name" value="P-loop_NTPase"/>
</dbReference>
<keyword evidence="6" id="KW-0342">GTP-binding</keyword>
<protein>
    <recommendedName>
        <fullName evidence="2 7">Translation initiation factor IF-2</fullName>
    </recommendedName>
</protein>
<dbReference type="EMBL" id="DSRT01000104">
    <property type="protein sequence ID" value="HGW29665.1"/>
    <property type="molecule type" value="Genomic_DNA"/>
</dbReference>
<keyword evidence="4" id="KW-0547">Nucleotide-binding</keyword>
<evidence type="ECO:0000256" key="6">
    <source>
        <dbReference type="ARBA" id="ARBA00023134"/>
    </source>
</evidence>
<dbReference type="GO" id="GO:0005525">
    <property type="term" value="F:GTP binding"/>
    <property type="evidence" value="ECO:0007669"/>
    <property type="project" value="UniProtKB-KW"/>
</dbReference>
<dbReference type="PROSITE" id="PS51722">
    <property type="entry name" value="G_TR_2"/>
    <property type="match status" value="1"/>
</dbReference>
<feature type="domain" description="Tr-type G" evidence="9">
    <location>
        <begin position="14"/>
        <end position="181"/>
    </location>
</feature>
<organism evidence="10">
    <name type="scientific">candidate division WWE3 bacterium</name>
    <dbReference type="NCBI Taxonomy" id="2053526"/>
    <lineage>
        <taxon>Bacteria</taxon>
        <taxon>Katanobacteria</taxon>
    </lineage>
</organism>
<evidence type="ECO:0000256" key="8">
    <source>
        <dbReference type="RuleBase" id="RU000644"/>
    </source>
</evidence>
<dbReference type="PANTHER" id="PTHR43381:SF5">
    <property type="entry name" value="TR-TYPE G DOMAIN-CONTAINING PROTEIN"/>
    <property type="match status" value="1"/>
</dbReference>
<comment type="function">
    <text evidence="8">One of the essential components for the initiation of protein synthesis. Protects formylmethionyl-tRNA from spontaneous hydrolysis and promotes its binding to the 30S ribosomal subunits. Also involved in the hydrolysis of GTP during the formation of the 70S ribosomal complex.</text>
</comment>
<dbReference type="GO" id="GO:0005737">
    <property type="term" value="C:cytoplasm"/>
    <property type="evidence" value="ECO:0007669"/>
    <property type="project" value="UniProtKB-UniRule"/>
</dbReference>